<dbReference type="SUPFAM" id="SSF48208">
    <property type="entry name" value="Six-hairpin glycosidases"/>
    <property type="match status" value="1"/>
</dbReference>
<accession>A0A562YIQ6</accession>
<protein>
    <recommendedName>
        <fullName evidence="4">Glycosyl hydrolase family 88</fullName>
    </recommendedName>
</protein>
<dbReference type="AlphaFoldDB" id="A0A562YIQ6"/>
<dbReference type="InterPro" id="IPR008928">
    <property type="entry name" value="6-hairpin_glycosidase_sf"/>
</dbReference>
<dbReference type="EMBL" id="SMZJ02000001">
    <property type="protein sequence ID" value="TWO34569.1"/>
    <property type="molecule type" value="Genomic_DNA"/>
</dbReference>
<evidence type="ECO:0000313" key="2">
    <source>
        <dbReference type="EMBL" id="TWO34569.1"/>
    </source>
</evidence>
<dbReference type="Gene3D" id="1.50.10.20">
    <property type="match status" value="1"/>
</dbReference>
<name>A0A562YIQ6_9FLAO</name>
<gene>
    <name evidence="2" type="ORF">E1J38_001560</name>
</gene>
<dbReference type="GO" id="GO:0005975">
    <property type="term" value="P:carbohydrate metabolic process"/>
    <property type="evidence" value="ECO:0007669"/>
    <property type="project" value="InterPro"/>
</dbReference>
<feature type="region of interest" description="Disordered" evidence="1">
    <location>
        <begin position="78"/>
        <end position="97"/>
    </location>
</feature>
<reference evidence="2 3" key="2">
    <citation type="submission" date="2019-07" db="EMBL/GenBank/DDBJ databases">
        <title>Seonamhaeicola sp. W255 draft genome.</title>
        <authorList>
            <person name="Zhang X.-Y."/>
            <person name="Zhang R."/>
            <person name="Zhong Y.-L."/>
            <person name="Du Z.-J."/>
        </authorList>
    </citation>
    <scope>NUCLEOTIDE SEQUENCE [LARGE SCALE GENOMIC DNA]</scope>
    <source>
        <strain evidence="2 3">W255</strain>
    </source>
</reference>
<organism evidence="2 3">
    <name type="scientific">Seonamhaeicola sediminis</name>
    <dbReference type="NCBI Taxonomy" id="2528206"/>
    <lineage>
        <taxon>Bacteria</taxon>
        <taxon>Pseudomonadati</taxon>
        <taxon>Bacteroidota</taxon>
        <taxon>Flavobacteriia</taxon>
        <taxon>Flavobacteriales</taxon>
        <taxon>Flavobacteriaceae</taxon>
    </lineage>
</organism>
<reference evidence="2 3" key="1">
    <citation type="submission" date="2019-03" db="EMBL/GenBank/DDBJ databases">
        <authorList>
            <person name="Zhong Y.L."/>
        </authorList>
    </citation>
    <scope>NUCLEOTIDE SEQUENCE [LARGE SCALE GENOMIC DNA]</scope>
    <source>
        <strain evidence="2 3">W255</strain>
    </source>
</reference>
<sequence length="633" mass="72930">MSITAKTNQFLKNVTLIVFVILSTSAFSQDYQALSGNGDAKLQLTKNSKQLLVEAYIPKGITEFEIRIESDRNNPVSSAREIYHNDPNPEGTAKNFQKSPLDTRYPVVDVELEQGMDGVCVFEKEPTGDYIFGGPYYRESSPLKKEIVLPSYKLEHWENSLMLDHTTPKIEKVYLRKTFPVILREFTHSFRLLSEDWSGKVSIVIYNDNKAIEIASALIENSPIVSKKAVEVEKMKGGPVSRERLIAALDLVIADGLRRQNNNTSSPTYGSLYAFYDMEAKLHRTSYWNWASTQYVKMVLDAINIPEIQKLYNTQDLIESADKIGRNILKYQLKEEGHPGEGSFLVIWMRRFHSYSKWIGTSDSGVMIRWALMPLFQATRDSTYLEASKYWCLQKDEMLDKFEVLPHFYRYDDNRFNEKILDETGWDPEGHAALYEATGDERFRESGKRFMDKHMKVFQREDGLWHRAYNWTTKETIETMRMTRGLGWAMEGLLAMNRMYPDTIYLEYAEKMAKHLQENQNADGSWSFIFNKDPKEESITEKGTPLWSLLFYQLYEATGKKDYLKTARRALLWCLENQYTGPDPEAVGGLVGSTSHSMVGIREYFPSSCAYTTGFFGMAILEELKVLAEDGNK</sequence>
<dbReference type="Proteomes" id="UP000295814">
    <property type="component" value="Unassembled WGS sequence"/>
</dbReference>
<evidence type="ECO:0008006" key="4">
    <source>
        <dbReference type="Google" id="ProtNLM"/>
    </source>
</evidence>
<evidence type="ECO:0000313" key="3">
    <source>
        <dbReference type="Proteomes" id="UP000295814"/>
    </source>
</evidence>
<keyword evidence="3" id="KW-1185">Reference proteome</keyword>
<proteinExistence type="predicted"/>
<comment type="caution">
    <text evidence="2">The sequence shown here is derived from an EMBL/GenBank/DDBJ whole genome shotgun (WGS) entry which is preliminary data.</text>
</comment>
<evidence type="ECO:0000256" key="1">
    <source>
        <dbReference type="SAM" id="MobiDB-lite"/>
    </source>
</evidence>
<dbReference type="RefSeq" id="WP_133354562.1">
    <property type="nucleotide sequence ID" value="NZ_SMZJ02000001.1"/>
</dbReference>
<dbReference type="OrthoDB" id="1388500at2"/>